<evidence type="ECO:0008006" key="4">
    <source>
        <dbReference type="Google" id="ProtNLM"/>
    </source>
</evidence>
<evidence type="ECO:0000313" key="2">
    <source>
        <dbReference type="EMBL" id="MET3731725.1"/>
    </source>
</evidence>
<sequence>MMKYFFWLLLPFYCIAQTDLSPDQVQNYLTASTWNISYNISPEGERIEEESAEKIRAAWVKFNTDGTYEMPGNMGKVLGKWTYNPDTKAIHFNEKGSKYRAIVEEISDLGLLLNYVDNGGFKIGLIHHVHIPIEKSEEEIVKILTSGKWNVVIKRFDGMDAPTAPENMEDTFYQFNSDNTYLSSEVIGEEIVTKEGTWFIDKEFQLNLDSDEMQIYSVVGDNSRLILTSNTDGIRIIDCRKSKS</sequence>
<organism evidence="2 3">
    <name type="scientific">Moheibacter stercoris</name>
    <dbReference type="NCBI Taxonomy" id="1628251"/>
    <lineage>
        <taxon>Bacteria</taxon>
        <taxon>Pseudomonadati</taxon>
        <taxon>Bacteroidota</taxon>
        <taxon>Flavobacteriia</taxon>
        <taxon>Flavobacteriales</taxon>
        <taxon>Weeksellaceae</taxon>
        <taxon>Moheibacter</taxon>
    </lineage>
</organism>
<dbReference type="Proteomes" id="UP001549146">
    <property type="component" value="Unassembled WGS sequence"/>
</dbReference>
<feature type="signal peptide" evidence="1">
    <location>
        <begin position="1"/>
        <end position="16"/>
    </location>
</feature>
<feature type="chain" id="PRO_5045728663" description="Lipocalin-like domain-containing protein" evidence="1">
    <location>
        <begin position="17"/>
        <end position="244"/>
    </location>
</feature>
<name>A0ABV2LT23_9FLAO</name>
<evidence type="ECO:0000256" key="1">
    <source>
        <dbReference type="SAM" id="SignalP"/>
    </source>
</evidence>
<reference evidence="2 3" key="1">
    <citation type="submission" date="2024-06" db="EMBL/GenBank/DDBJ databases">
        <title>Genomic Encyclopedia of Type Strains, Phase IV (KMG-IV): sequencing the most valuable type-strain genomes for metagenomic binning, comparative biology and taxonomic classification.</title>
        <authorList>
            <person name="Goeker M."/>
        </authorList>
    </citation>
    <scope>NUCLEOTIDE SEQUENCE [LARGE SCALE GENOMIC DNA]</scope>
    <source>
        <strain evidence="2 3">DSM 29388</strain>
    </source>
</reference>
<keyword evidence="3" id="KW-1185">Reference proteome</keyword>
<accession>A0ABV2LT23</accession>
<dbReference type="RefSeq" id="WP_354508261.1">
    <property type="nucleotide sequence ID" value="NZ_JBEPMO010000006.1"/>
</dbReference>
<keyword evidence="1" id="KW-0732">Signal</keyword>
<comment type="caution">
    <text evidence="2">The sequence shown here is derived from an EMBL/GenBank/DDBJ whole genome shotgun (WGS) entry which is preliminary data.</text>
</comment>
<dbReference type="EMBL" id="JBEPMO010000006">
    <property type="protein sequence ID" value="MET3731725.1"/>
    <property type="molecule type" value="Genomic_DNA"/>
</dbReference>
<evidence type="ECO:0000313" key="3">
    <source>
        <dbReference type="Proteomes" id="UP001549146"/>
    </source>
</evidence>
<gene>
    <name evidence="2" type="ORF">ABID46_001306</name>
</gene>
<protein>
    <recommendedName>
        <fullName evidence="4">Lipocalin-like domain-containing protein</fullName>
    </recommendedName>
</protein>
<proteinExistence type="predicted"/>